<name>A0A1L9QY21_9CYAN</name>
<evidence type="ECO:0000313" key="1">
    <source>
        <dbReference type="EMBL" id="OJJ27585.1"/>
    </source>
</evidence>
<sequence length="146" mass="16401">MKKILIYAAPFSYGPTGKALSLASHLKDDYNIDFVAYDTSWELIALDGMSISKQSQLIPLENLDDQTLLQYSLIISCSDLSLALRAKSLGIKSVMFDSVFWWRSPNIEDIISIDAYIVQDFLGVDHEIKLLGKQPCNLYKVGAVHR</sequence>
<reference evidence="1" key="1">
    <citation type="submission" date="2016-10" db="EMBL/GenBank/DDBJ databases">
        <title>CRISPR-Cas defence system in Roseofilum reptotaenium: evidence of a bacteriophage-cyanobacterium arms race in the coral black band disease.</title>
        <authorList>
            <person name="Buerger P."/>
            <person name="Wood-Charlson E.M."/>
            <person name="Weynberg K.D."/>
            <person name="Willis B."/>
            <person name="Van Oppen M.J."/>
        </authorList>
    </citation>
    <scope>NUCLEOTIDE SEQUENCE [LARGE SCALE GENOMIC DNA]</scope>
    <source>
        <strain evidence="1">AO1-A</strain>
    </source>
</reference>
<dbReference type="Proteomes" id="UP000183940">
    <property type="component" value="Unassembled WGS sequence"/>
</dbReference>
<dbReference type="EMBL" id="MLAW01000001">
    <property type="protein sequence ID" value="OJJ27585.1"/>
    <property type="molecule type" value="Genomic_DNA"/>
</dbReference>
<evidence type="ECO:0000313" key="2">
    <source>
        <dbReference type="Proteomes" id="UP000183940"/>
    </source>
</evidence>
<proteinExistence type="predicted"/>
<keyword evidence="2" id="KW-1185">Reference proteome</keyword>
<dbReference type="STRING" id="1925591.BI308_01060"/>
<organism evidence="1 2">
    <name type="scientific">Roseofilum reptotaenium AO1-A</name>
    <dbReference type="NCBI Taxonomy" id="1925591"/>
    <lineage>
        <taxon>Bacteria</taxon>
        <taxon>Bacillati</taxon>
        <taxon>Cyanobacteriota</taxon>
        <taxon>Cyanophyceae</taxon>
        <taxon>Desertifilales</taxon>
        <taxon>Desertifilaceae</taxon>
        <taxon>Roseofilum</taxon>
    </lineage>
</organism>
<comment type="caution">
    <text evidence="1">The sequence shown here is derived from an EMBL/GenBank/DDBJ whole genome shotgun (WGS) entry which is preliminary data.</text>
</comment>
<dbReference type="AlphaFoldDB" id="A0A1L9QY21"/>
<gene>
    <name evidence="1" type="ORF">BI308_01060</name>
</gene>
<accession>A0A1L9QY21</accession>
<protein>
    <submittedName>
        <fullName evidence="1">Uncharacterized protein</fullName>
    </submittedName>
</protein>